<dbReference type="Proteomes" id="UP000308730">
    <property type="component" value="Unassembled WGS sequence"/>
</dbReference>
<comment type="caution">
    <text evidence="3">The sequence shown here is derived from an EMBL/GenBank/DDBJ whole genome shotgun (WGS) entry which is preliminary data.</text>
</comment>
<protein>
    <recommendedName>
        <fullName evidence="2">Isochorismatase-like domain-containing protein</fullName>
    </recommendedName>
</protein>
<gene>
    <name evidence="3" type="ORF">EUX98_g1449</name>
</gene>
<comment type="similarity">
    <text evidence="1">Belongs to the isochorismatase family.</text>
</comment>
<dbReference type="OrthoDB" id="245563at2759"/>
<dbReference type="Gene3D" id="3.40.50.850">
    <property type="entry name" value="Isochorismatase-like"/>
    <property type="match status" value="1"/>
</dbReference>
<evidence type="ECO:0000313" key="4">
    <source>
        <dbReference type="Proteomes" id="UP000308730"/>
    </source>
</evidence>
<name>A0A4S4N301_9APHY</name>
<dbReference type="InterPro" id="IPR053152">
    <property type="entry name" value="Hydrolase_YcaC-like"/>
</dbReference>
<evidence type="ECO:0000313" key="3">
    <source>
        <dbReference type="EMBL" id="THH32745.1"/>
    </source>
</evidence>
<dbReference type="PANTHER" id="PTHR43559">
    <property type="entry name" value="HYDROLASE YCAC-RELATED"/>
    <property type="match status" value="1"/>
</dbReference>
<proteinExistence type="inferred from homology"/>
<dbReference type="Pfam" id="PF00857">
    <property type="entry name" value="Isochorismatase"/>
    <property type="match status" value="1"/>
</dbReference>
<dbReference type="EMBL" id="SGPM01000016">
    <property type="protein sequence ID" value="THH32745.1"/>
    <property type="molecule type" value="Genomic_DNA"/>
</dbReference>
<evidence type="ECO:0000256" key="1">
    <source>
        <dbReference type="ARBA" id="ARBA00006336"/>
    </source>
</evidence>
<feature type="domain" description="Isochorismatase-like" evidence="2">
    <location>
        <begin position="14"/>
        <end position="164"/>
    </location>
</feature>
<organism evidence="3 4">
    <name type="scientific">Antrodiella citrinella</name>
    <dbReference type="NCBI Taxonomy" id="2447956"/>
    <lineage>
        <taxon>Eukaryota</taxon>
        <taxon>Fungi</taxon>
        <taxon>Dikarya</taxon>
        <taxon>Basidiomycota</taxon>
        <taxon>Agaricomycotina</taxon>
        <taxon>Agaricomycetes</taxon>
        <taxon>Polyporales</taxon>
        <taxon>Steccherinaceae</taxon>
        <taxon>Antrodiella</taxon>
    </lineage>
</organism>
<dbReference type="SUPFAM" id="SSF52499">
    <property type="entry name" value="Isochorismatase-like hydrolases"/>
    <property type="match status" value="1"/>
</dbReference>
<dbReference type="InterPro" id="IPR036380">
    <property type="entry name" value="Isochorismatase-like_sf"/>
</dbReference>
<evidence type="ECO:0000259" key="2">
    <source>
        <dbReference type="Pfam" id="PF00857"/>
    </source>
</evidence>
<keyword evidence="4" id="KW-1185">Reference proteome</keyword>
<sequence>MSFKYERIDKNNVVLLVIDHQEGLFQLARDSTPTDFKTNIVAHAELAKVFNLPTILTSSSETGPNGSLTAEVLALHPNAPFIKRNGEVNAWDNPDFQAAVKATGKSQVIIGGITTDVCTTFLALSLRDAGYSVFANSDASGTFDVKTASDANDRMRAAGVQVLSLFAIASELMRDWRNTPGAPQLMPYFDKYVPEYGMLARAHDAAMKKGAVPSGLPSM</sequence>
<dbReference type="PANTHER" id="PTHR43559:SF3">
    <property type="entry name" value="HYDROLASE YCAC-RELATED"/>
    <property type="match status" value="1"/>
</dbReference>
<dbReference type="AlphaFoldDB" id="A0A4S4N301"/>
<accession>A0A4S4N301</accession>
<reference evidence="3 4" key="1">
    <citation type="submission" date="2019-02" db="EMBL/GenBank/DDBJ databases">
        <title>Genome sequencing of the rare red list fungi Antrodiella citrinella (Flaviporus citrinellus).</title>
        <authorList>
            <person name="Buettner E."/>
            <person name="Kellner H."/>
        </authorList>
    </citation>
    <scope>NUCLEOTIDE SEQUENCE [LARGE SCALE GENOMIC DNA]</scope>
    <source>
        <strain evidence="3 4">DSM 108506</strain>
    </source>
</reference>
<dbReference type="InterPro" id="IPR000868">
    <property type="entry name" value="Isochorismatase-like_dom"/>
</dbReference>